<gene>
    <name evidence="3" type="primary">tgmB</name>
    <name evidence="3" type="ORF">GCM10023307_11080</name>
</gene>
<dbReference type="Gene3D" id="3.30.470.20">
    <property type="entry name" value="ATP-grasp fold, B domain"/>
    <property type="match status" value="1"/>
</dbReference>
<dbReference type="Pfam" id="PF21068">
    <property type="entry name" value="ATPgraspMvdD"/>
    <property type="match status" value="1"/>
</dbReference>
<protein>
    <submittedName>
        <fullName evidence="3">ATP-grasp ribosomal peptide maturase</fullName>
    </submittedName>
</protein>
<evidence type="ECO:0000256" key="1">
    <source>
        <dbReference type="SAM" id="MobiDB-lite"/>
    </source>
</evidence>
<accession>A0ABP9B075</accession>
<comment type="caution">
    <text evidence="3">The sequence shown here is derived from an EMBL/GenBank/DDBJ whole genome shotgun (WGS) entry which is preliminary data.</text>
</comment>
<dbReference type="PANTHER" id="PTHR21621:SF0">
    <property type="entry name" value="BETA-CITRYLGLUTAMATE SYNTHASE B-RELATED"/>
    <property type="match status" value="1"/>
</dbReference>
<sequence length="375" mass="42523">MSSPQKTVFIHTMPDDWHAMLAEKALKRRGHRVLRYFGSDFPERAEIEFSYNRNGDAWGDDLRLHTIDGSFAIADFDVVWNRRMLGPKVPPGVDPRDREYVAQQIRFADASLRSLLRDAFWINPYDAARNADHKPKQLQLALKNGLRIPETLVSNRPEAIRAFIDRHPSVIHKPLIGAAWEENDKTLSTYTARVRSEDLPGDALLRAAPGIFQAQVKKQFEVRAQFFGASCFALKIDSSRIEYGEMDWRLHQNGSMTDGSVQLPDAVYQACLKQLSSLGLVAGAFDFIVTPDDEWIYLEVNEAGQFIFVEQWCEELTLFDALCGFIESGDPGFVYERPADPQRLTELIEATAPQTVGEDDRRRRGESCERDAVAA</sequence>
<dbReference type="InterPro" id="IPR048936">
    <property type="entry name" value="MvdD-like_ATPgrasp"/>
</dbReference>
<dbReference type="EMBL" id="BAABJE010000002">
    <property type="protein sequence ID" value="GAA4787751.1"/>
    <property type="molecule type" value="Genomic_DNA"/>
</dbReference>
<organism evidence="3 4">
    <name type="scientific">Lysobacter hankyongensis</name>
    <dbReference type="NCBI Taxonomy" id="1176535"/>
    <lineage>
        <taxon>Bacteria</taxon>
        <taxon>Pseudomonadati</taxon>
        <taxon>Pseudomonadota</taxon>
        <taxon>Gammaproteobacteria</taxon>
        <taxon>Lysobacterales</taxon>
        <taxon>Lysobacteraceae</taxon>
        <taxon>Lysobacter</taxon>
    </lineage>
</organism>
<evidence type="ECO:0000259" key="2">
    <source>
        <dbReference type="Pfam" id="PF21068"/>
    </source>
</evidence>
<feature type="compositionally biased region" description="Basic and acidic residues" evidence="1">
    <location>
        <begin position="358"/>
        <end position="375"/>
    </location>
</feature>
<evidence type="ECO:0000313" key="4">
    <source>
        <dbReference type="Proteomes" id="UP001499959"/>
    </source>
</evidence>
<reference evidence="4" key="1">
    <citation type="journal article" date="2019" name="Int. J. Syst. Evol. Microbiol.">
        <title>The Global Catalogue of Microorganisms (GCM) 10K type strain sequencing project: providing services to taxonomists for standard genome sequencing and annotation.</title>
        <authorList>
            <consortium name="The Broad Institute Genomics Platform"/>
            <consortium name="The Broad Institute Genome Sequencing Center for Infectious Disease"/>
            <person name="Wu L."/>
            <person name="Ma J."/>
        </authorList>
    </citation>
    <scope>NUCLEOTIDE SEQUENCE [LARGE SCALE GENOMIC DNA]</scope>
    <source>
        <strain evidence="4">JCM 18204</strain>
    </source>
</reference>
<feature type="domain" description="MvdD-like pre-ATP grasp" evidence="2">
    <location>
        <begin position="21"/>
        <end position="127"/>
    </location>
</feature>
<dbReference type="Proteomes" id="UP001499959">
    <property type="component" value="Unassembled WGS sequence"/>
</dbReference>
<name>A0ABP9B075_9GAMM</name>
<feature type="region of interest" description="Disordered" evidence="1">
    <location>
        <begin position="349"/>
        <end position="375"/>
    </location>
</feature>
<dbReference type="SUPFAM" id="SSF56059">
    <property type="entry name" value="Glutathione synthetase ATP-binding domain-like"/>
    <property type="match status" value="1"/>
</dbReference>
<dbReference type="PANTHER" id="PTHR21621">
    <property type="entry name" value="RIBOSOMAL PROTEIN S6 MODIFICATION PROTEIN"/>
    <property type="match status" value="1"/>
</dbReference>
<keyword evidence="4" id="KW-1185">Reference proteome</keyword>
<dbReference type="RefSeq" id="WP_345302306.1">
    <property type="nucleotide sequence ID" value="NZ_BAABJE010000002.1"/>
</dbReference>
<evidence type="ECO:0000313" key="3">
    <source>
        <dbReference type="EMBL" id="GAA4787751.1"/>
    </source>
</evidence>
<proteinExistence type="predicted"/>